<dbReference type="PANTHER" id="PTHR42865">
    <property type="entry name" value="PROTON/GLUTAMATE-ASPARTATE SYMPORTER"/>
    <property type="match status" value="1"/>
</dbReference>
<feature type="transmembrane region" description="Helical" evidence="7">
    <location>
        <begin position="238"/>
        <end position="258"/>
    </location>
</feature>
<evidence type="ECO:0000313" key="9">
    <source>
        <dbReference type="Proteomes" id="UP000429811"/>
    </source>
</evidence>
<dbReference type="GO" id="GO:0006835">
    <property type="term" value="P:dicarboxylic acid transport"/>
    <property type="evidence" value="ECO:0007669"/>
    <property type="project" value="TreeGrafter"/>
</dbReference>
<reference evidence="8 9" key="1">
    <citation type="journal article" date="2019" name="Nat. Med.">
        <title>A library of human gut bacterial isolates paired with longitudinal multiomics data enables mechanistic microbiome research.</title>
        <authorList>
            <person name="Poyet M."/>
            <person name="Groussin M."/>
            <person name="Gibbons S.M."/>
            <person name="Avila-Pacheco J."/>
            <person name="Jiang X."/>
            <person name="Kearney S.M."/>
            <person name="Perrotta A.R."/>
            <person name="Berdy B."/>
            <person name="Zhao S."/>
            <person name="Lieberman T.D."/>
            <person name="Swanson P.K."/>
            <person name="Smith M."/>
            <person name="Roesemann S."/>
            <person name="Alexander J.E."/>
            <person name="Rich S.A."/>
            <person name="Livny J."/>
            <person name="Vlamakis H."/>
            <person name="Clish C."/>
            <person name="Bullock K."/>
            <person name="Deik A."/>
            <person name="Scott J."/>
            <person name="Pierce K.A."/>
            <person name="Xavier R.J."/>
            <person name="Alm E.J."/>
        </authorList>
    </citation>
    <scope>NUCLEOTIDE SEQUENCE [LARGE SCALE GENOMIC DNA]</scope>
    <source>
        <strain evidence="8 9">BIOML-A5</strain>
    </source>
</reference>
<organism evidence="8 9">
    <name type="scientific">Flavonifractor plautii</name>
    <name type="common">Fusobacterium plautii</name>
    <dbReference type="NCBI Taxonomy" id="292800"/>
    <lineage>
        <taxon>Bacteria</taxon>
        <taxon>Bacillati</taxon>
        <taxon>Bacillota</taxon>
        <taxon>Clostridia</taxon>
        <taxon>Eubacteriales</taxon>
        <taxon>Oscillospiraceae</taxon>
        <taxon>Flavonifractor</taxon>
    </lineage>
</organism>
<keyword evidence="5 7" id="KW-1133">Transmembrane helix</keyword>
<dbReference type="PANTHER" id="PTHR42865:SF7">
    <property type="entry name" value="PROTON_GLUTAMATE-ASPARTATE SYMPORTER"/>
    <property type="match status" value="1"/>
</dbReference>
<dbReference type="EMBL" id="WKPO01000054">
    <property type="protein sequence ID" value="MSB51057.1"/>
    <property type="molecule type" value="Genomic_DNA"/>
</dbReference>
<feature type="transmembrane region" description="Helical" evidence="7">
    <location>
        <begin position="163"/>
        <end position="184"/>
    </location>
</feature>
<dbReference type="Proteomes" id="UP000429811">
    <property type="component" value="Unassembled WGS sequence"/>
</dbReference>
<name>A0A6I2RPK3_FLAPL</name>
<evidence type="ECO:0000256" key="5">
    <source>
        <dbReference type="ARBA" id="ARBA00022989"/>
    </source>
</evidence>
<dbReference type="PRINTS" id="PR00173">
    <property type="entry name" value="EDTRNSPORT"/>
</dbReference>
<dbReference type="GO" id="GO:0005886">
    <property type="term" value="C:plasma membrane"/>
    <property type="evidence" value="ECO:0007669"/>
    <property type="project" value="UniProtKB-SubCell"/>
</dbReference>
<dbReference type="InterPro" id="IPR001991">
    <property type="entry name" value="Na-dicarboxylate_symporter"/>
</dbReference>
<dbReference type="SUPFAM" id="SSF118215">
    <property type="entry name" value="Proton glutamate symport protein"/>
    <property type="match status" value="1"/>
</dbReference>
<dbReference type="GO" id="GO:0015293">
    <property type="term" value="F:symporter activity"/>
    <property type="evidence" value="ECO:0007669"/>
    <property type="project" value="UniProtKB-KW"/>
</dbReference>
<gene>
    <name evidence="8" type="ORF">GKE90_20610</name>
</gene>
<accession>A0A6I2RPK3</accession>
<proteinExistence type="predicted"/>
<evidence type="ECO:0000256" key="2">
    <source>
        <dbReference type="ARBA" id="ARBA00022448"/>
    </source>
</evidence>
<keyword evidence="3" id="KW-1003">Cell membrane</keyword>
<feature type="transmembrane region" description="Helical" evidence="7">
    <location>
        <begin position="371"/>
        <end position="396"/>
    </location>
</feature>
<keyword evidence="6 7" id="KW-0472">Membrane</keyword>
<feature type="transmembrane region" description="Helical" evidence="7">
    <location>
        <begin position="95"/>
        <end position="118"/>
    </location>
</feature>
<evidence type="ECO:0000256" key="6">
    <source>
        <dbReference type="ARBA" id="ARBA00023136"/>
    </source>
</evidence>
<feature type="transmembrane region" description="Helical" evidence="7">
    <location>
        <begin position="62"/>
        <end position="83"/>
    </location>
</feature>
<comment type="caution">
    <text evidence="8">The sequence shown here is derived from an EMBL/GenBank/DDBJ whole genome shotgun (WGS) entry which is preliminary data.</text>
</comment>
<sequence length="435" mass="46551">MDERFAKNKEEKVVSNKASLDKNTIKKNYAFLALMIGGMVLGAIVGMLFPSFGHAIKPLGTVFINMMFCVVVPLVFASIAGSIANMSSRGRAGKIMGASIGIFVVTGIIAAIIMFAAVKLFPPVLEPWQNMATEEMGEYATISDMIVNFFTTDDFVGLLSRKAMLPLIVFSILFGFATNLAGGAESEVGKFLDSLTKVMMNFINIITKYAPIAFFAIFADLLATYGSAVTESYGRAMMIYYPLCLIYLVTAFPLYAWIGGGKGAVKLMLRHLPRPVITSLGTCSSVATIPINVEEANETGINPDISQMVCPLGATMHMDGGCFSCVLKIGFVLGALGQDFSWSMLPMVVLVAVLSSVGCSGVPGGGYIGEYIIATIFFPAQVEVAFPILVAIGNLVDPPGTMINASGDYVVCYMVSRIVDGKNWLQKAFAEGRAK</sequence>
<evidence type="ECO:0000256" key="7">
    <source>
        <dbReference type="SAM" id="Phobius"/>
    </source>
</evidence>
<evidence type="ECO:0000313" key="8">
    <source>
        <dbReference type="EMBL" id="MSB51057.1"/>
    </source>
</evidence>
<dbReference type="AlphaFoldDB" id="A0A6I2RPK3"/>
<feature type="transmembrane region" description="Helical" evidence="7">
    <location>
        <begin position="29"/>
        <end position="50"/>
    </location>
</feature>
<dbReference type="Pfam" id="PF00375">
    <property type="entry name" value="SDF"/>
    <property type="match status" value="1"/>
</dbReference>
<dbReference type="InterPro" id="IPR036458">
    <property type="entry name" value="Na:dicarbo_symporter_sf"/>
</dbReference>
<protein>
    <submittedName>
        <fullName evidence="8">Cation:dicarboxylase symporter family transporter</fullName>
    </submittedName>
</protein>
<keyword evidence="2" id="KW-0813">Transport</keyword>
<evidence type="ECO:0000256" key="3">
    <source>
        <dbReference type="ARBA" id="ARBA00022475"/>
    </source>
</evidence>
<feature type="transmembrane region" description="Helical" evidence="7">
    <location>
        <begin position="344"/>
        <end position="365"/>
    </location>
</feature>
<feature type="transmembrane region" description="Helical" evidence="7">
    <location>
        <begin position="205"/>
        <end position="226"/>
    </location>
</feature>
<evidence type="ECO:0000256" key="1">
    <source>
        <dbReference type="ARBA" id="ARBA00004651"/>
    </source>
</evidence>
<keyword evidence="4 7" id="KW-0812">Transmembrane</keyword>
<comment type="subcellular location">
    <subcellularLocation>
        <location evidence="1">Cell membrane</location>
        <topology evidence="1">Multi-pass membrane protein</topology>
    </subcellularLocation>
</comment>
<dbReference type="Gene3D" id="1.10.3860.10">
    <property type="entry name" value="Sodium:dicarboxylate symporter"/>
    <property type="match status" value="1"/>
</dbReference>
<evidence type="ECO:0000256" key="4">
    <source>
        <dbReference type="ARBA" id="ARBA00022692"/>
    </source>
</evidence>